<comment type="caution">
    <text evidence="2">The sequence shown here is derived from an EMBL/GenBank/DDBJ whole genome shotgun (WGS) entry which is preliminary data.</text>
</comment>
<accession>A0A2T9J3R1</accession>
<name>A0A2T9J3R1_9CAUL</name>
<feature type="chain" id="PRO_5015599546" evidence="1">
    <location>
        <begin position="23"/>
        <end position="222"/>
    </location>
</feature>
<dbReference type="Proteomes" id="UP000244913">
    <property type="component" value="Unassembled WGS sequence"/>
</dbReference>
<sequence>MRSITVAVVVLMGLQCWSEASACSRARNPGVIALTQDWREGFGQAFARASGVHLVSVNDAGKHGDGAWSMFCDFYDSGPPPLERRASKARKAEHEAELRRVEQASEACQAGRARVHVLETLKGRPLADWVEADAFITVADAPPAEPLKHWEDGTEVWGARLENHAGANCDGMVFSRRMSSRATYLVFTFEGDEPSPVITHAFLADDSAPFLAEARRLARPAP</sequence>
<evidence type="ECO:0000256" key="1">
    <source>
        <dbReference type="SAM" id="SignalP"/>
    </source>
</evidence>
<feature type="signal peptide" evidence="1">
    <location>
        <begin position="1"/>
        <end position="22"/>
    </location>
</feature>
<organism evidence="2 3">
    <name type="scientific">Caulobacter radicis</name>
    <dbReference type="NCBI Taxonomy" id="2172650"/>
    <lineage>
        <taxon>Bacteria</taxon>
        <taxon>Pseudomonadati</taxon>
        <taxon>Pseudomonadota</taxon>
        <taxon>Alphaproteobacteria</taxon>
        <taxon>Caulobacterales</taxon>
        <taxon>Caulobacteraceae</taxon>
        <taxon>Caulobacter</taxon>
    </lineage>
</organism>
<dbReference type="AlphaFoldDB" id="A0A2T9J3R1"/>
<reference evidence="2 3" key="1">
    <citation type="submission" date="2018-04" db="EMBL/GenBank/DDBJ databases">
        <title>The genome sequence of Caulobacter sp. 736.</title>
        <authorList>
            <person name="Gao J."/>
            <person name="Sun J."/>
        </authorList>
    </citation>
    <scope>NUCLEOTIDE SEQUENCE [LARGE SCALE GENOMIC DNA]</scope>
    <source>
        <strain evidence="2 3">736</strain>
    </source>
</reference>
<proteinExistence type="predicted"/>
<protein>
    <submittedName>
        <fullName evidence="2">Uncharacterized protein</fullName>
    </submittedName>
</protein>
<evidence type="ECO:0000313" key="2">
    <source>
        <dbReference type="EMBL" id="PVM75219.1"/>
    </source>
</evidence>
<gene>
    <name evidence="2" type="ORF">DDF65_18890</name>
</gene>
<dbReference type="EMBL" id="QDKP01000054">
    <property type="protein sequence ID" value="PVM75219.1"/>
    <property type="molecule type" value="Genomic_DNA"/>
</dbReference>
<evidence type="ECO:0000313" key="3">
    <source>
        <dbReference type="Proteomes" id="UP000244913"/>
    </source>
</evidence>
<dbReference type="RefSeq" id="WP_116569169.1">
    <property type="nucleotide sequence ID" value="NZ_QDKP01000054.1"/>
</dbReference>
<keyword evidence="3" id="KW-1185">Reference proteome</keyword>
<keyword evidence="1" id="KW-0732">Signal</keyword>